<accession>A0A5B0SDG5</accession>
<name>A0A5B0SDG5_PUCGR</name>
<reference evidence="1 2" key="1">
    <citation type="submission" date="2019-05" db="EMBL/GenBank/DDBJ databases">
        <title>Emergence of the Ug99 lineage of the wheat stem rust pathogen through somatic hybridization.</title>
        <authorList>
            <person name="Li F."/>
            <person name="Upadhyaya N.M."/>
            <person name="Sperschneider J."/>
            <person name="Matny O."/>
            <person name="Nguyen-Phuc H."/>
            <person name="Mago R."/>
            <person name="Raley C."/>
            <person name="Miller M.E."/>
            <person name="Silverstein K.A.T."/>
            <person name="Henningsen E."/>
            <person name="Hirsch C.D."/>
            <person name="Visser B."/>
            <person name="Pretorius Z.A."/>
            <person name="Steffenson B.J."/>
            <person name="Schwessinger B."/>
            <person name="Dodds P.N."/>
            <person name="Figueroa M."/>
        </authorList>
    </citation>
    <scope>NUCLEOTIDE SEQUENCE [LARGE SCALE GENOMIC DNA]</scope>
    <source>
        <strain evidence="1 2">Ug99</strain>
    </source>
</reference>
<evidence type="ECO:0000313" key="2">
    <source>
        <dbReference type="Proteomes" id="UP000325313"/>
    </source>
</evidence>
<evidence type="ECO:0000313" key="1">
    <source>
        <dbReference type="EMBL" id="KAA1134444.1"/>
    </source>
</evidence>
<sequence>MENLHRLELTGGRVPMDQISHNDAGPGHGMSLMRCQPLGSDTRALPGPIYCNRPGDDCGWVTMTFQSRSGVTPASVALLGPGLSCSPREEVILLATWKLWYEWGDPTLIKSPHCVVDLLDLLRTLLVTTTLSSSSHLSITGSHPVRRPEDLTVPQCLEKKEVKKEECNDALSKIIYDKDILDRLETKLSVVSGACLIYIYNQKQVVVTKKQIGDTVSELLTACKSGYVSIKDNQDVEVWVTPRQEPRESQIPYDPDFELGKPFCFHGTKAVKQDCLDAYNQFPVDEQGHLINPETKSLANSLHLKFKSCSITVYTTDGTNVLVKKQDSLDVVNTMMNTCDSQWGIVNIKGAEGPNGHVTITSRSTTTSHSS</sequence>
<dbReference type="Proteomes" id="UP000325313">
    <property type="component" value="Unassembled WGS sequence"/>
</dbReference>
<comment type="caution">
    <text evidence="1">The sequence shown here is derived from an EMBL/GenBank/DDBJ whole genome shotgun (WGS) entry which is preliminary data.</text>
</comment>
<proteinExistence type="predicted"/>
<dbReference type="EMBL" id="VDEP01000061">
    <property type="protein sequence ID" value="KAA1134444.1"/>
    <property type="molecule type" value="Genomic_DNA"/>
</dbReference>
<protein>
    <submittedName>
        <fullName evidence="1">Uncharacterized protein</fullName>
    </submittedName>
</protein>
<dbReference type="AlphaFoldDB" id="A0A5B0SDG5"/>
<organism evidence="1 2">
    <name type="scientific">Puccinia graminis f. sp. tritici</name>
    <dbReference type="NCBI Taxonomy" id="56615"/>
    <lineage>
        <taxon>Eukaryota</taxon>
        <taxon>Fungi</taxon>
        <taxon>Dikarya</taxon>
        <taxon>Basidiomycota</taxon>
        <taxon>Pucciniomycotina</taxon>
        <taxon>Pucciniomycetes</taxon>
        <taxon>Pucciniales</taxon>
        <taxon>Pucciniaceae</taxon>
        <taxon>Puccinia</taxon>
    </lineage>
</organism>
<gene>
    <name evidence="1" type="ORF">PGTUg99_000748</name>
</gene>